<keyword evidence="4 8" id="KW-0808">Transferase</keyword>
<evidence type="ECO:0000256" key="2">
    <source>
        <dbReference type="ARBA" id="ARBA00012023"/>
    </source>
</evidence>
<dbReference type="PANTHER" id="PTHR14456">
    <property type="entry name" value="INOSITOL POLYPHOSPHATE KINASE 1"/>
    <property type="match status" value="1"/>
</dbReference>
<dbReference type="PANTHER" id="PTHR14456:SF2">
    <property type="entry name" value="INOSITOL-PENTAKISPHOSPHATE 2-KINASE"/>
    <property type="match status" value="1"/>
</dbReference>
<dbReference type="InterPro" id="IPR043001">
    <property type="entry name" value="IP5_2-K_N_lobe"/>
</dbReference>
<dbReference type="GO" id="GO:0005524">
    <property type="term" value="F:ATP binding"/>
    <property type="evidence" value="ECO:0007669"/>
    <property type="project" value="UniProtKB-KW"/>
</dbReference>
<evidence type="ECO:0000256" key="1">
    <source>
        <dbReference type="ARBA" id="ARBA00001774"/>
    </source>
</evidence>
<evidence type="ECO:0000256" key="3">
    <source>
        <dbReference type="ARBA" id="ARBA00014846"/>
    </source>
</evidence>
<dbReference type="EMBL" id="BPWL01000007">
    <property type="protein sequence ID" value="GJJ12323.1"/>
    <property type="molecule type" value="Genomic_DNA"/>
</dbReference>
<organism evidence="9 10">
    <name type="scientific">Clathrus columnatus</name>
    <dbReference type="NCBI Taxonomy" id="1419009"/>
    <lineage>
        <taxon>Eukaryota</taxon>
        <taxon>Fungi</taxon>
        <taxon>Dikarya</taxon>
        <taxon>Basidiomycota</taxon>
        <taxon>Agaricomycotina</taxon>
        <taxon>Agaricomycetes</taxon>
        <taxon>Phallomycetidae</taxon>
        <taxon>Phallales</taxon>
        <taxon>Clathraceae</taxon>
        <taxon>Clathrus</taxon>
    </lineage>
</organism>
<sequence length="322" mass="36760">MLFDLTQTNPKDDWSYLTEGGASVVFAYIGLQHSVCSGKVLRVRKTSRQDLAGPDLPEPTDNPNEDIEDASVVFQKSIISQLLPEHYLPDTQSVRVTEEWLSQLAVYAEPFRPDIRKQNSLDKNRRIAVLVTNLVVKGLTIEIKNSTFQVLSRALLRTGTASKSEIGSAFVETLLPRIMESNVFQVLRDLQRKLDPLDIEGLAQMWSILRPNLTFGESEPEPDISEWKEFVDVFKNGRECTFRHFLLAYLLSATFKDCSVIIRDPDESYHKIFVIDVGPKSIQRLRKWKELDEIILSHFMRLSESGPKDPCIDLVKPIQINQ</sequence>
<dbReference type="GO" id="GO:0032958">
    <property type="term" value="P:inositol phosphate biosynthetic process"/>
    <property type="evidence" value="ECO:0007669"/>
    <property type="project" value="TreeGrafter"/>
</dbReference>
<comment type="caution">
    <text evidence="9">The sequence shown here is derived from an EMBL/GenBank/DDBJ whole genome shotgun (WGS) entry which is preliminary data.</text>
</comment>
<dbReference type="GO" id="GO:0005634">
    <property type="term" value="C:nucleus"/>
    <property type="evidence" value="ECO:0007669"/>
    <property type="project" value="TreeGrafter"/>
</dbReference>
<keyword evidence="6 8" id="KW-0418">Kinase</keyword>
<gene>
    <name evidence="9" type="ORF">Clacol_006564</name>
</gene>
<comment type="catalytic activity">
    <reaction evidence="1 8">
        <text>1D-myo-inositol 1,3,4,5,6-pentakisphosphate + ATP = 1D-myo-inositol hexakisphosphate + ADP + H(+)</text>
        <dbReference type="Rhea" id="RHEA:20313"/>
        <dbReference type="ChEBI" id="CHEBI:15378"/>
        <dbReference type="ChEBI" id="CHEBI:30616"/>
        <dbReference type="ChEBI" id="CHEBI:57733"/>
        <dbReference type="ChEBI" id="CHEBI:58130"/>
        <dbReference type="ChEBI" id="CHEBI:456216"/>
        <dbReference type="EC" id="2.7.1.158"/>
    </reaction>
</comment>
<dbReference type="Gene3D" id="3.30.200.110">
    <property type="entry name" value="Inositol-pentakisphosphate 2-kinase, N-lobe"/>
    <property type="match status" value="1"/>
</dbReference>
<dbReference type="InterPro" id="IPR009286">
    <property type="entry name" value="Ins_P5_2-kin"/>
</dbReference>
<dbReference type="Pfam" id="PF06090">
    <property type="entry name" value="Ins_P5_2-kin"/>
    <property type="match status" value="2"/>
</dbReference>
<dbReference type="EC" id="2.7.1.158" evidence="2 8"/>
<protein>
    <recommendedName>
        <fullName evidence="3 8">Inositol-pentakisphosphate 2-kinase</fullName>
        <ecNumber evidence="2 8">2.7.1.158</ecNumber>
    </recommendedName>
</protein>
<keyword evidence="7 8" id="KW-0067">ATP-binding</keyword>
<evidence type="ECO:0000256" key="7">
    <source>
        <dbReference type="ARBA" id="ARBA00022840"/>
    </source>
</evidence>
<dbReference type="Proteomes" id="UP001050691">
    <property type="component" value="Unassembled WGS sequence"/>
</dbReference>
<name>A0AAV5AGR8_9AGAM</name>
<reference evidence="9" key="1">
    <citation type="submission" date="2021-10" db="EMBL/GenBank/DDBJ databases">
        <title>De novo Genome Assembly of Clathrus columnatus (Basidiomycota, Fungi) Using Illumina and Nanopore Sequence Data.</title>
        <authorList>
            <person name="Ogiso-Tanaka E."/>
            <person name="Itagaki H."/>
            <person name="Hosoya T."/>
            <person name="Hosaka K."/>
        </authorList>
    </citation>
    <scope>NUCLEOTIDE SEQUENCE</scope>
    <source>
        <strain evidence="9">MO-923</strain>
    </source>
</reference>
<accession>A0AAV5AGR8</accession>
<comment type="domain">
    <text evidence="8">The EXKPK motif is conserved in inositol-pentakisphosphate 2-kinases of both family 1 and 2.</text>
</comment>
<evidence type="ECO:0000313" key="9">
    <source>
        <dbReference type="EMBL" id="GJJ12323.1"/>
    </source>
</evidence>
<evidence type="ECO:0000313" key="10">
    <source>
        <dbReference type="Proteomes" id="UP001050691"/>
    </source>
</evidence>
<evidence type="ECO:0000256" key="8">
    <source>
        <dbReference type="RuleBase" id="RU364126"/>
    </source>
</evidence>
<keyword evidence="5 8" id="KW-0547">Nucleotide-binding</keyword>
<dbReference type="AlphaFoldDB" id="A0AAV5AGR8"/>
<evidence type="ECO:0000256" key="6">
    <source>
        <dbReference type="ARBA" id="ARBA00022777"/>
    </source>
</evidence>
<comment type="function">
    <text evidence="8">Phosphorylates Ins(1,3,4,5,6)P5 at position 2 to form Ins(1,2,3,4,5,6)P6 (InsP6 or phytate).</text>
</comment>
<evidence type="ECO:0000256" key="4">
    <source>
        <dbReference type="ARBA" id="ARBA00022679"/>
    </source>
</evidence>
<evidence type="ECO:0000256" key="5">
    <source>
        <dbReference type="ARBA" id="ARBA00022741"/>
    </source>
</evidence>
<keyword evidence="10" id="KW-1185">Reference proteome</keyword>
<proteinExistence type="predicted"/>
<dbReference type="GO" id="GO:0035299">
    <property type="term" value="F:inositol-1,3,4,5,6-pentakisphosphate 2-kinase activity"/>
    <property type="evidence" value="ECO:0007669"/>
    <property type="project" value="UniProtKB-EC"/>
</dbReference>